<organism evidence="1">
    <name type="scientific">Salix viminalis</name>
    <name type="common">Common osier</name>
    <name type="synonym">Basket willow</name>
    <dbReference type="NCBI Taxonomy" id="40686"/>
    <lineage>
        <taxon>Eukaryota</taxon>
        <taxon>Viridiplantae</taxon>
        <taxon>Streptophyta</taxon>
        <taxon>Embryophyta</taxon>
        <taxon>Tracheophyta</taxon>
        <taxon>Spermatophyta</taxon>
        <taxon>Magnoliopsida</taxon>
        <taxon>eudicotyledons</taxon>
        <taxon>Gunneridae</taxon>
        <taxon>Pentapetalae</taxon>
        <taxon>rosids</taxon>
        <taxon>fabids</taxon>
        <taxon>Malpighiales</taxon>
        <taxon>Salicaceae</taxon>
        <taxon>Saliceae</taxon>
        <taxon>Salix</taxon>
    </lineage>
</organism>
<gene>
    <name evidence="1" type="ORF">SVIM_LOCUS391181</name>
</gene>
<name>A0A6N2N2W2_SALVM</name>
<accession>A0A6N2N2W2</accession>
<protein>
    <submittedName>
        <fullName evidence="1">Uncharacterized protein</fullName>
    </submittedName>
</protein>
<reference evidence="1" key="1">
    <citation type="submission" date="2019-03" db="EMBL/GenBank/DDBJ databases">
        <authorList>
            <person name="Mank J."/>
            <person name="Almeida P."/>
        </authorList>
    </citation>
    <scope>NUCLEOTIDE SEQUENCE</scope>
    <source>
        <strain evidence="1">78183</strain>
    </source>
</reference>
<dbReference type="PANTHER" id="PTHR31563:SF1">
    <property type="entry name" value="ION CHANNEL CASTOR-RELATED"/>
    <property type="match status" value="1"/>
</dbReference>
<dbReference type="EMBL" id="CAADRP010001874">
    <property type="protein sequence ID" value="VFU55195.1"/>
    <property type="molecule type" value="Genomic_DNA"/>
</dbReference>
<evidence type="ECO:0000313" key="1">
    <source>
        <dbReference type="EMBL" id="VFU55195.1"/>
    </source>
</evidence>
<dbReference type="PANTHER" id="PTHR31563">
    <property type="entry name" value="ION CHANNEL POLLUX-RELATED"/>
    <property type="match status" value="1"/>
</dbReference>
<dbReference type="GO" id="GO:0006811">
    <property type="term" value="P:monoatomic ion transport"/>
    <property type="evidence" value="ECO:0007669"/>
    <property type="project" value="InterPro"/>
</dbReference>
<dbReference type="AlphaFoldDB" id="A0A6N2N2W2"/>
<sequence>MALAMVAEDQQINDVLKELFAEEPTLASREKLKHLLTIFNPFPPQKKQLASCVLYASSRKLFLFVTHSIIRQGSESVTLLGNELQIRQANLYVFEGEELSFYEVLLRARQRREIVIGYLVSKAERAVINPTAKSERRRWSLEDAFVVIAEKEWE</sequence>
<proteinExistence type="predicted"/>
<dbReference type="InterPro" id="IPR044849">
    <property type="entry name" value="CASTOR/POLLUX/SYM8-like"/>
</dbReference>